<proteinExistence type="inferred from homology"/>
<dbReference type="EMBL" id="JAHUZN010000013">
    <property type="protein sequence ID" value="KAG8471501.1"/>
    <property type="molecule type" value="Genomic_DNA"/>
</dbReference>
<dbReference type="InterPro" id="IPR002347">
    <property type="entry name" value="SDR_fam"/>
</dbReference>
<dbReference type="Pfam" id="PF13561">
    <property type="entry name" value="adh_short_C2"/>
    <property type="match status" value="2"/>
</dbReference>
<dbReference type="PRINTS" id="PR00080">
    <property type="entry name" value="SDRFAMILY"/>
</dbReference>
<comment type="caution">
    <text evidence="4">The sequence shown here is derived from an EMBL/GenBank/DDBJ whole genome shotgun (WGS) entry which is preliminary data.</text>
</comment>
<keyword evidence="2" id="KW-0560">Oxidoreductase</keyword>
<dbReference type="InterPro" id="IPR036291">
    <property type="entry name" value="NAD(P)-bd_dom_sf"/>
</dbReference>
<gene>
    <name evidence="4" type="ORF">CXB51_036441</name>
</gene>
<comment type="similarity">
    <text evidence="3">Belongs to the short-chain dehydrogenases/reductases (SDR) family. SDR65C subfamily.</text>
</comment>
<dbReference type="OrthoDB" id="417891at2759"/>
<protein>
    <submittedName>
        <fullName evidence="4">Uncharacterized protein</fullName>
    </submittedName>
</protein>
<dbReference type="SUPFAM" id="SSF51735">
    <property type="entry name" value="NAD(P)-binding Rossmann-fold domains"/>
    <property type="match status" value="3"/>
</dbReference>
<dbReference type="PANTHER" id="PTHR42898">
    <property type="entry name" value="TROPINONE REDUCTASE"/>
    <property type="match status" value="1"/>
</dbReference>
<sequence length="646" mass="68844">MESSRWSLQGMTALVTGGTKGLGHAIVEELAGFGAIVHTCSRTETELNNCLLEWKAKGFRVTGSINNVGVNTTKSVTDYTAEDVSFMTSTNFESAYNISVLAYPLLKASGAGSIVFMSSMATAMNQLAKYLSCDWARDNIRVNAIAPSVYFEVNKEGLEATLNRTPLGRLGQAKEVSAVVAFLCLPAASYITGQVICVDGGMSVNGLFFPNKDKRWSLQGMTALVTGGTKGIGHAIVEELAGLGAIVHTCSRTETELNDCLLEWKAKGFRVTGSVCDVSNQAQRENLLNTVSSQFNGKLNILINNVGTNIAKAVTDYTTEDVSFLTSTNFESAYNISVLAHPLLKASGAGSIVFISSIAGITPAYLMPIYGANKGAMNQIAKFLACDWARDNIRVNIVTPGVIKTPNTLPYFDGNEELLETTMSRTPLARLGKPKEVSAMVAFLCLPAASYVTGQLICVDGGMTVRKVSKMGEAEGCSKDKRWSLQGMTALVTGGTKGIGHAIVEELAAFGAIVHTCSRTETELNDCLLEWKAKGLRVTGSVCDVSNQAQRENLLNTVSSEFNGKLNILINNVGTNIGKMVMDYTAEDVSFLTSTNFESAYNISVLAHPLLKASAAASVVFISSIAGTLPVFSTPIYGANKGNILL</sequence>
<dbReference type="PRINTS" id="PR00081">
    <property type="entry name" value="GDHRDH"/>
</dbReference>
<dbReference type="InterPro" id="IPR045000">
    <property type="entry name" value="TR"/>
</dbReference>
<accession>A0A8J6CHV1</accession>
<name>A0A8J6CHV1_9ROSI</name>
<evidence type="ECO:0000256" key="1">
    <source>
        <dbReference type="ARBA" id="ARBA00022857"/>
    </source>
</evidence>
<dbReference type="Proteomes" id="UP000701853">
    <property type="component" value="Chromosome 13"/>
</dbReference>
<dbReference type="GO" id="GO:0016491">
    <property type="term" value="F:oxidoreductase activity"/>
    <property type="evidence" value="ECO:0007669"/>
    <property type="project" value="UniProtKB-KW"/>
</dbReference>
<dbReference type="Pfam" id="PF00106">
    <property type="entry name" value="adh_short"/>
    <property type="match status" value="1"/>
</dbReference>
<keyword evidence="1" id="KW-0521">NADP</keyword>
<dbReference type="FunFam" id="3.40.50.720:FF:000084">
    <property type="entry name" value="Short-chain dehydrogenase reductase"/>
    <property type="match status" value="1"/>
</dbReference>
<evidence type="ECO:0000256" key="3">
    <source>
        <dbReference type="ARBA" id="ARBA00025714"/>
    </source>
</evidence>
<organism evidence="4 5">
    <name type="scientific">Gossypium anomalum</name>
    <dbReference type="NCBI Taxonomy" id="47600"/>
    <lineage>
        <taxon>Eukaryota</taxon>
        <taxon>Viridiplantae</taxon>
        <taxon>Streptophyta</taxon>
        <taxon>Embryophyta</taxon>
        <taxon>Tracheophyta</taxon>
        <taxon>Spermatophyta</taxon>
        <taxon>Magnoliopsida</taxon>
        <taxon>eudicotyledons</taxon>
        <taxon>Gunneridae</taxon>
        <taxon>Pentapetalae</taxon>
        <taxon>rosids</taxon>
        <taxon>malvids</taxon>
        <taxon>Malvales</taxon>
        <taxon>Malvaceae</taxon>
        <taxon>Malvoideae</taxon>
        <taxon>Gossypium</taxon>
    </lineage>
</organism>
<evidence type="ECO:0000256" key="2">
    <source>
        <dbReference type="ARBA" id="ARBA00023002"/>
    </source>
</evidence>
<reference evidence="4 5" key="1">
    <citation type="journal article" date="2021" name="bioRxiv">
        <title>The Gossypium anomalum genome as a resource for cotton improvement and evolutionary analysis of hybrid incompatibility.</title>
        <authorList>
            <person name="Grover C.E."/>
            <person name="Yuan D."/>
            <person name="Arick M.A."/>
            <person name="Miller E.R."/>
            <person name="Hu G."/>
            <person name="Peterson D.G."/>
            <person name="Wendel J.F."/>
            <person name="Udall J.A."/>
        </authorList>
    </citation>
    <scope>NUCLEOTIDE SEQUENCE [LARGE SCALE GENOMIC DNA]</scope>
    <source>
        <strain evidence="4">JFW-Udall</strain>
        <tissue evidence="4">Leaf</tissue>
    </source>
</reference>
<evidence type="ECO:0000313" key="4">
    <source>
        <dbReference type="EMBL" id="KAG8471501.1"/>
    </source>
</evidence>
<dbReference type="Gene3D" id="3.40.50.720">
    <property type="entry name" value="NAD(P)-binding Rossmann-like Domain"/>
    <property type="match status" value="4"/>
</dbReference>
<keyword evidence="5" id="KW-1185">Reference proteome</keyword>
<dbReference type="PANTHER" id="PTHR42898:SF6">
    <property type="entry name" value="NADP-DEPENDENT MANNITOL DEHYDROGENASE"/>
    <property type="match status" value="1"/>
</dbReference>
<dbReference type="AlphaFoldDB" id="A0A8J6CHV1"/>
<evidence type="ECO:0000313" key="5">
    <source>
        <dbReference type="Proteomes" id="UP000701853"/>
    </source>
</evidence>